<dbReference type="Gramene" id="ESW06400">
    <property type="protein sequence ID" value="ESW06400"/>
    <property type="gene ID" value="PHAVU_010G045200g"/>
</dbReference>
<evidence type="ECO:0000313" key="2">
    <source>
        <dbReference type="EMBL" id="ESW06400.1"/>
    </source>
</evidence>
<dbReference type="AlphaFoldDB" id="V7AMA8"/>
<name>V7AMA8_PHAVU</name>
<keyword evidence="1" id="KW-0472">Membrane</keyword>
<organism evidence="2 3">
    <name type="scientific">Phaseolus vulgaris</name>
    <name type="common">Kidney bean</name>
    <name type="synonym">French bean</name>
    <dbReference type="NCBI Taxonomy" id="3885"/>
    <lineage>
        <taxon>Eukaryota</taxon>
        <taxon>Viridiplantae</taxon>
        <taxon>Streptophyta</taxon>
        <taxon>Embryophyta</taxon>
        <taxon>Tracheophyta</taxon>
        <taxon>Spermatophyta</taxon>
        <taxon>Magnoliopsida</taxon>
        <taxon>eudicotyledons</taxon>
        <taxon>Gunneridae</taxon>
        <taxon>Pentapetalae</taxon>
        <taxon>rosids</taxon>
        <taxon>fabids</taxon>
        <taxon>Fabales</taxon>
        <taxon>Fabaceae</taxon>
        <taxon>Papilionoideae</taxon>
        <taxon>50 kb inversion clade</taxon>
        <taxon>NPAAA clade</taxon>
        <taxon>indigoferoid/millettioid clade</taxon>
        <taxon>Phaseoleae</taxon>
        <taxon>Phaseolus</taxon>
    </lineage>
</organism>
<dbReference type="Proteomes" id="UP000000226">
    <property type="component" value="Chromosome 10"/>
</dbReference>
<sequence length="258" mass="29400">MINDEEEVIVVKVVAGGRWLGLGDTNVEILNSDCDQKQRRKIEERENERLNLRERLSHIIKLNQICSSGEKDYCYAGQCYLIKDMLWKMFRLMFLQFEFGNFVSKICNGSGKIHKRGKHADDEKGKVPESLRQMNNLSQNGPELELCGTIIGVEEEHRRTPMKHFPNSCGERRKTAETMGRGSSRLATFGFCLCSLYLKYSKPVLQAQPPHPLWLDIIGMLSFTLFASAASVMLLVEASFTHMQIIVMLAAFFTMLLA</sequence>
<gene>
    <name evidence="2" type="ORF">PHAVU_010G045200g</name>
</gene>
<reference evidence="3" key="1">
    <citation type="journal article" date="2014" name="Nat. Genet.">
        <title>A reference genome for common bean and genome-wide analysis of dual domestications.</title>
        <authorList>
            <person name="Schmutz J."/>
            <person name="McClean P.E."/>
            <person name="Mamidi S."/>
            <person name="Wu G.A."/>
            <person name="Cannon S.B."/>
            <person name="Grimwood J."/>
            <person name="Jenkins J."/>
            <person name="Shu S."/>
            <person name="Song Q."/>
            <person name="Chavarro C."/>
            <person name="Torres-Torres M."/>
            <person name="Geffroy V."/>
            <person name="Moghaddam S.M."/>
            <person name="Gao D."/>
            <person name="Abernathy B."/>
            <person name="Barry K."/>
            <person name="Blair M."/>
            <person name="Brick M.A."/>
            <person name="Chovatia M."/>
            <person name="Gepts P."/>
            <person name="Goodstein D.M."/>
            <person name="Gonzales M."/>
            <person name="Hellsten U."/>
            <person name="Hyten D.L."/>
            <person name="Jia G."/>
            <person name="Kelly J.D."/>
            <person name="Kudrna D."/>
            <person name="Lee R."/>
            <person name="Richard M.M."/>
            <person name="Miklas P.N."/>
            <person name="Osorno J.M."/>
            <person name="Rodrigues J."/>
            <person name="Thareau V."/>
            <person name="Urrea C.A."/>
            <person name="Wang M."/>
            <person name="Yu Y."/>
            <person name="Zhang M."/>
            <person name="Wing R.A."/>
            <person name="Cregan P.B."/>
            <person name="Rokhsar D.S."/>
            <person name="Jackson S.A."/>
        </authorList>
    </citation>
    <scope>NUCLEOTIDE SEQUENCE [LARGE SCALE GENOMIC DNA]</scope>
    <source>
        <strain evidence="3">cv. G19833</strain>
    </source>
</reference>
<feature type="transmembrane region" description="Helical" evidence="1">
    <location>
        <begin position="213"/>
        <end position="234"/>
    </location>
</feature>
<evidence type="ECO:0000256" key="1">
    <source>
        <dbReference type="SAM" id="Phobius"/>
    </source>
</evidence>
<keyword evidence="1" id="KW-1133">Transmembrane helix</keyword>
<proteinExistence type="predicted"/>
<dbReference type="EMBL" id="CM002297">
    <property type="protein sequence ID" value="ESW06400.1"/>
    <property type="molecule type" value="Genomic_DNA"/>
</dbReference>
<dbReference type="OrthoDB" id="1430616at2759"/>
<accession>V7AMA8</accession>
<keyword evidence="1" id="KW-0812">Transmembrane</keyword>
<evidence type="ECO:0000313" key="3">
    <source>
        <dbReference type="Proteomes" id="UP000000226"/>
    </source>
</evidence>
<keyword evidence="3" id="KW-1185">Reference proteome</keyword>
<protein>
    <submittedName>
        <fullName evidence="2">Uncharacterized protein</fullName>
    </submittedName>
</protein>
<feature type="transmembrane region" description="Helical" evidence="1">
    <location>
        <begin position="240"/>
        <end position="257"/>
    </location>
</feature>